<evidence type="ECO:0000256" key="19">
    <source>
        <dbReference type="ARBA" id="ARBA00023329"/>
    </source>
</evidence>
<dbReference type="PANTHER" id="PTHR28546:SF3">
    <property type="entry name" value="NEURONAL VESICLE TRAFFICKING-ASSOCIATED PROTEIN 1"/>
    <property type="match status" value="1"/>
</dbReference>
<evidence type="ECO:0000256" key="9">
    <source>
        <dbReference type="ARBA" id="ARBA00004606"/>
    </source>
</evidence>
<keyword evidence="15" id="KW-0333">Golgi apparatus</keyword>
<protein>
    <recommendedName>
        <fullName evidence="21">Neuronal vesicle trafficking-associated protein 1</fullName>
    </recommendedName>
    <alternativeName>
        <fullName evidence="22">Neuron-specific protein family member 1</fullName>
    </alternativeName>
</protein>
<evidence type="ECO:0000256" key="22">
    <source>
        <dbReference type="ARBA" id="ARBA00042477"/>
    </source>
</evidence>
<dbReference type="GeneTree" id="ENSGT00390000000483"/>
<dbReference type="GO" id="GO:0048268">
    <property type="term" value="P:clathrin coat assembly"/>
    <property type="evidence" value="ECO:0007669"/>
    <property type="project" value="InterPro"/>
</dbReference>
<keyword evidence="11 24" id="KW-0812">Transmembrane</keyword>
<proteinExistence type="inferred from homology"/>
<evidence type="ECO:0000256" key="24">
    <source>
        <dbReference type="SAM" id="Phobius"/>
    </source>
</evidence>
<evidence type="ECO:0000256" key="18">
    <source>
        <dbReference type="ARBA" id="ARBA00023273"/>
    </source>
</evidence>
<dbReference type="GO" id="GO:0030425">
    <property type="term" value="C:dendrite"/>
    <property type="evidence" value="ECO:0007669"/>
    <property type="project" value="UniProtKB-SubCell"/>
</dbReference>
<dbReference type="GO" id="GO:0032051">
    <property type="term" value="F:clathrin light chain binding"/>
    <property type="evidence" value="ECO:0007669"/>
    <property type="project" value="InterPro"/>
</dbReference>
<feature type="compositionally biased region" description="Basic and acidic residues" evidence="23">
    <location>
        <begin position="1"/>
        <end position="10"/>
    </location>
</feature>
<keyword evidence="14 24" id="KW-1133">Transmembrane helix</keyword>
<evidence type="ECO:0000256" key="11">
    <source>
        <dbReference type="ARBA" id="ARBA00022692"/>
    </source>
</evidence>
<dbReference type="GO" id="GO:0031901">
    <property type="term" value="C:early endosome membrane"/>
    <property type="evidence" value="ECO:0007669"/>
    <property type="project" value="UniProtKB-SubCell"/>
</dbReference>
<evidence type="ECO:0000256" key="3">
    <source>
        <dbReference type="ARBA" id="ARBA00004198"/>
    </source>
</evidence>
<evidence type="ECO:0000256" key="21">
    <source>
        <dbReference type="ARBA" id="ARBA00040239"/>
    </source>
</evidence>
<feature type="region of interest" description="Disordered" evidence="23">
    <location>
        <begin position="1"/>
        <end position="34"/>
    </location>
</feature>
<reference evidence="25" key="1">
    <citation type="journal article" date="2010" name="Science">
        <title>The genome of the Western clawed frog Xenopus tropicalis.</title>
        <authorList>
            <person name="Hellsten U."/>
            <person name="Harland R.M."/>
            <person name="Gilchrist M.J."/>
            <person name="Hendrix D."/>
            <person name="Jurka J."/>
            <person name="Kapitonov V."/>
            <person name="Ovcharenko I."/>
            <person name="Putnam N.H."/>
            <person name="Shu S."/>
            <person name="Taher L."/>
            <person name="Blitz I.L."/>
            <person name="Blumberg B."/>
            <person name="Dichmann D.S."/>
            <person name="Dubchak I."/>
            <person name="Amaya E."/>
            <person name="Detter J.C."/>
            <person name="Fletcher R."/>
            <person name="Gerhard D.S."/>
            <person name="Goodstein D."/>
            <person name="Graves T."/>
            <person name="Grigoriev I.V."/>
            <person name="Grimwood J."/>
            <person name="Kawashima T."/>
            <person name="Lindquist E."/>
            <person name="Lucas S.M."/>
            <person name="Mead P.E."/>
            <person name="Mitros T."/>
            <person name="Ogino H."/>
            <person name="Ohta Y."/>
            <person name="Poliakov A.V."/>
            <person name="Pollet N."/>
            <person name="Robert J."/>
            <person name="Salamov A."/>
            <person name="Sater A.K."/>
            <person name="Schmutz J."/>
            <person name="Terry A."/>
            <person name="Vize P.D."/>
            <person name="Warren W.C."/>
            <person name="Wells D."/>
            <person name="Wills A."/>
            <person name="Wilson R.K."/>
            <person name="Zimmerman L.B."/>
            <person name="Zorn A.M."/>
            <person name="Grainger R."/>
            <person name="Grammer T."/>
            <person name="Khokha M.K."/>
            <person name="Richardson P.M."/>
            <person name="Rokhsar D.S."/>
        </authorList>
    </citation>
    <scope>NUCLEOTIDE SEQUENCE [LARGE SCALE GENOMIC DNA]</scope>
    <source>
        <strain evidence="25">Nigerian</strain>
    </source>
</reference>
<dbReference type="FunCoup" id="A0A803JPI4">
    <property type="interactions" value="290"/>
</dbReference>
<dbReference type="GO" id="GO:0032585">
    <property type="term" value="C:multivesicular body membrane"/>
    <property type="evidence" value="ECO:0007669"/>
    <property type="project" value="UniProtKB-SubCell"/>
</dbReference>
<evidence type="ECO:0000256" key="16">
    <source>
        <dbReference type="ARBA" id="ARBA00023136"/>
    </source>
</evidence>
<gene>
    <name evidence="25" type="primary">nsg1</name>
</gene>
<comment type="similarity">
    <text evidence="10">Belongs to the NSG family.</text>
</comment>
<dbReference type="InParanoid" id="A0A803JPI4"/>
<dbReference type="AlphaFoldDB" id="A0A803JPI4"/>
<evidence type="ECO:0000256" key="8">
    <source>
        <dbReference type="ARBA" id="ARBA00004565"/>
    </source>
</evidence>
<accession>A0A803JPI4</accession>
<evidence type="ECO:0000256" key="1">
    <source>
        <dbReference type="ARBA" id="ARBA00004146"/>
    </source>
</evidence>
<evidence type="ECO:0000256" key="20">
    <source>
        <dbReference type="ARBA" id="ARBA00037859"/>
    </source>
</evidence>
<evidence type="ECO:0000256" key="2">
    <source>
        <dbReference type="ARBA" id="ARBA00004156"/>
    </source>
</evidence>
<keyword evidence="13" id="KW-0735">Signal-anchor</keyword>
<feature type="transmembrane region" description="Helical" evidence="24">
    <location>
        <begin position="86"/>
        <end position="106"/>
    </location>
</feature>
<dbReference type="PANTHER" id="PTHR28546">
    <property type="entry name" value="NEURONAL VESICLE TRAFFICKING-ASSOCIATED PROTEIN 2-RELATED"/>
    <property type="match status" value="1"/>
</dbReference>
<evidence type="ECO:0000256" key="10">
    <source>
        <dbReference type="ARBA" id="ARBA00007767"/>
    </source>
</evidence>
<evidence type="ECO:0000256" key="4">
    <source>
        <dbReference type="ARBA" id="ARBA00004227"/>
    </source>
</evidence>
<evidence type="ECO:0000313" key="25">
    <source>
        <dbReference type="Ensembl" id="ENSXETP00000109884"/>
    </source>
</evidence>
<evidence type="ECO:0000256" key="15">
    <source>
        <dbReference type="ARBA" id="ARBA00023034"/>
    </source>
</evidence>
<evidence type="ECO:0000256" key="14">
    <source>
        <dbReference type="ARBA" id="ARBA00022989"/>
    </source>
</evidence>
<reference evidence="25" key="2">
    <citation type="submission" date="2021-03" db="UniProtKB">
        <authorList>
            <consortium name="Ensembl"/>
        </authorList>
    </citation>
    <scope>IDENTIFICATION</scope>
</reference>
<dbReference type="GO" id="GO:0055038">
    <property type="term" value="C:recycling endosome membrane"/>
    <property type="evidence" value="ECO:0007669"/>
    <property type="project" value="UniProtKB-SubCell"/>
</dbReference>
<dbReference type="InterPro" id="IPR009431">
    <property type="entry name" value="NSG"/>
</dbReference>
<keyword evidence="19" id="KW-0968">Cytoplasmic vesicle</keyword>
<dbReference type="Ensembl" id="ENSXETT00000117134">
    <property type="protein sequence ID" value="ENSXETP00000109884"/>
    <property type="gene ID" value="ENSXETG00000038539"/>
</dbReference>
<evidence type="ECO:0000256" key="13">
    <source>
        <dbReference type="ARBA" id="ARBA00022968"/>
    </source>
</evidence>
<keyword evidence="16 24" id="KW-0472">Membrane</keyword>
<keyword evidence="18" id="KW-0966">Cell projection</keyword>
<evidence type="ECO:0000256" key="23">
    <source>
        <dbReference type="SAM" id="MobiDB-lite"/>
    </source>
</evidence>
<evidence type="ECO:0000256" key="7">
    <source>
        <dbReference type="ARBA" id="ARBA00004414"/>
    </source>
</evidence>
<dbReference type="Pfam" id="PF06387">
    <property type="entry name" value="Calcyon"/>
    <property type="match status" value="1"/>
</dbReference>
<dbReference type="GO" id="GO:0032580">
    <property type="term" value="C:Golgi cisterna membrane"/>
    <property type="evidence" value="ECO:0007669"/>
    <property type="project" value="UniProtKB-SubCell"/>
</dbReference>
<comment type="subcellular location">
    <subcellularLocation>
        <location evidence="5">Cell projection</location>
        <location evidence="5">Dendrite</location>
    </subcellularLocation>
    <subcellularLocation>
        <location evidence="2">Cytoplasmic vesicle membrane</location>
    </subcellularLocation>
    <subcellularLocation>
        <location evidence="1">Early endosome membrane</location>
    </subcellularLocation>
    <subcellularLocation>
        <location evidence="6">Endosome</location>
        <location evidence="6">Multivesicular body membrane</location>
    </subcellularLocation>
    <subcellularLocation>
        <location evidence="20">Golgi apparatus</location>
        <location evidence="20">Golgi stack membrane</location>
    </subcellularLocation>
    <subcellularLocation>
        <location evidence="3">Golgi apparatus</location>
        <location evidence="3">trans-Golgi network membrane</location>
    </subcellularLocation>
    <subcellularLocation>
        <location evidence="7">Late endosome membrane</location>
    </subcellularLocation>
    <subcellularLocation>
        <location evidence="4">Lysosome lumen</location>
    </subcellularLocation>
    <subcellularLocation>
        <location evidence="9">Membrane</location>
        <topology evidence="9">Single-pass type II membrane protein</topology>
    </subcellularLocation>
    <subcellularLocation>
        <location evidence="8">Recycling endosome membrane</location>
    </subcellularLocation>
</comment>
<evidence type="ECO:0000256" key="12">
    <source>
        <dbReference type="ARBA" id="ARBA00022753"/>
    </source>
</evidence>
<name>A0A803JPI4_XENTR</name>
<evidence type="ECO:0000256" key="5">
    <source>
        <dbReference type="ARBA" id="ARBA00004279"/>
    </source>
</evidence>
<dbReference type="GO" id="GO:0043202">
    <property type="term" value="C:lysosomal lumen"/>
    <property type="evidence" value="ECO:0007669"/>
    <property type="project" value="UniProtKB-SubCell"/>
</dbReference>
<evidence type="ECO:0000256" key="6">
    <source>
        <dbReference type="ARBA" id="ARBA00004333"/>
    </source>
</evidence>
<evidence type="ECO:0000256" key="17">
    <source>
        <dbReference type="ARBA" id="ARBA00023228"/>
    </source>
</evidence>
<dbReference type="Bgee" id="ENSXETG00000038539">
    <property type="expression patterns" value="Expressed in brain and 4 other cell types or tissues"/>
</dbReference>
<keyword evidence="17" id="KW-0458">Lysosome</keyword>
<organism evidence="25">
    <name type="scientific">Xenopus tropicalis</name>
    <name type="common">Western clawed frog</name>
    <name type="synonym">Silurana tropicalis</name>
    <dbReference type="NCBI Taxonomy" id="8364"/>
    <lineage>
        <taxon>Eukaryota</taxon>
        <taxon>Metazoa</taxon>
        <taxon>Chordata</taxon>
        <taxon>Craniata</taxon>
        <taxon>Vertebrata</taxon>
        <taxon>Euteleostomi</taxon>
        <taxon>Amphibia</taxon>
        <taxon>Batrachia</taxon>
        <taxon>Anura</taxon>
        <taxon>Pipoidea</taxon>
        <taxon>Pipidae</taxon>
        <taxon>Xenopodinae</taxon>
        <taxon>Xenopus</taxon>
        <taxon>Silurana</taxon>
    </lineage>
</organism>
<keyword evidence="12" id="KW-0967">Endosome</keyword>
<sequence length="188" mass="21034">RCVKETDQSHPHPISPASCPDSAPRPDSPAARSCSSVPAASSLFHWVVVKTKTEYERDHKKGKFRAPKIAEFTISISEGVSERFKVTVLVLFALAFLACVVFLVVYKVYKYDHACPEGFVLKNNRCIPAALDNYYTEQDPSAQGKFYTVINHYNLAKQTITRSVSPWMTVLSEEKLSEQETEASQKSA</sequence>